<dbReference type="InterPro" id="IPR029063">
    <property type="entry name" value="SAM-dependent_MTases_sf"/>
</dbReference>
<dbReference type="PANTHER" id="PTHR43648">
    <property type="entry name" value="ELECTRON TRANSFER FLAVOPROTEIN BETA SUBUNIT LYSINE METHYLTRANSFERASE"/>
    <property type="match status" value="1"/>
</dbReference>
<sequence length="282" mass="31888">MNYIEVKIQITPCSEVSTDLLSAFLGEIGFDSFVSFEEGLFAYIPSSLFDEDRMKRSFALVPVDCAIDYSVIEIPDRNWNEEWEKNYFTPIVIGNECVVHSSFHTDIPEVKYDILIDPKMSFGTGHHETTSTMMEMMLKTSFENKVVLDMGCGTAILSILASMRGAKSVTGVDIDEWAYENALENIQLNHISNIDILLGGSEQIAGKKYDIILANINRNVLLENMKIYSACMNENSELYMSGFYKEDIPVICEEANHCGLVLETYTEKNRWVGTKFVKKGNI</sequence>
<comment type="catalytic activity">
    <reaction evidence="6">
        <text>L-lysyl-[protein] + 3 S-adenosyl-L-methionine = N(6),N(6),N(6)-trimethyl-L-lysyl-[protein] + 3 S-adenosyl-L-homocysteine + 3 H(+)</text>
        <dbReference type="Rhea" id="RHEA:54192"/>
        <dbReference type="Rhea" id="RHEA-COMP:9752"/>
        <dbReference type="Rhea" id="RHEA-COMP:13826"/>
        <dbReference type="ChEBI" id="CHEBI:15378"/>
        <dbReference type="ChEBI" id="CHEBI:29969"/>
        <dbReference type="ChEBI" id="CHEBI:57856"/>
        <dbReference type="ChEBI" id="CHEBI:59789"/>
        <dbReference type="ChEBI" id="CHEBI:61961"/>
    </reaction>
</comment>
<dbReference type="GO" id="GO:0005737">
    <property type="term" value="C:cytoplasm"/>
    <property type="evidence" value="ECO:0007669"/>
    <property type="project" value="UniProtKB-SubCell"/>
</dbReference>
<gene>
    <name evidence="6" type="primary">prmA</name>
    <name evidence="7" type="ORF">BC742_0344</name>
</gene>
<comment type="caution">
    <text evidence="7">The sequence shown here is derived from an EMBL/GenBank/DDBJ whole genome shotgun (WGS) entry which is preliminary data.</text>
</comment>
<dbReference type="EC" id="2.1.1.-" evidence="6"/>
<dbReference type="GO" id="GO:0032259">
    <property type="term" value="P:methylation"/>
    <property type="evidence" value="ECO:0007669"/>
    <property type="project" value="UniProtKB-KW"/>
</dbReference>
<dbReference type="AlphaFoldDB" id="A0A495WHU7"/>
<dbReference type="GeneID" id="92927497"/>
<evidence type="ECO:0000256" key="4">
    <source>
        <dbReference type="ARBA" id="ARBA00022679"/>
    </source>
</evidence>
<evidence type="ECO:0000256" key="6">
    <source>
        <dbReference type="HAMAP-Rule" id="MF_00735"/>
    </source>
</evidence>
<dbReference type="Proteomes" id="UP000269493">
    <property type="component" value="Unassembled WGS sequence"/>
</dbReference>
<accession>A0A495WHU7</accession>
<dbReference type="SUPFAM" id="SSF53335">
    <property type="entry name" value="S-adenosyl-L-methionine-dependent methyltransferases"/>
    <property type="match status" value="1"/>
</dbReference>
<keyword evidence="4 6" id="KW-0808">Transferase</keyword>
<dbReference type="EMBL" id="RBXN01000001">
    <property type="protein sequence ID" value="RKT61301.1"/>
    <property type="molecule type" value="Genomic_DNA"/>
</dbReference>
<keyword evidence="7" id="KW-0687">Ribonucleoprotein</keyword>
<dbReference type="InterPro" id="IPR050078">
    <property type="entry name" value="Ribosomal_L11_MeTrfase_PrmA"/>
</dbReference>
<evidence type="ECO:0000256" key="2">
    <source>
        <dbReference type="ARBA" id="ARBA00022490"/>
    </source>
</evidence>
<dbReference type="Gene3D" id="3.40.50.150">
    <property type="entry name" value="Vaccinia Virus protein VP39"/>
    <property type="match status" value="1"/>
</dbReference>
<feature type="binding site" evidence="6">
    <location>
        <position position="173"/>
    </location>
    <ligand>
        <name>S-adenosyl-L-methionine</name>
        <dbReference type="ChEBI" id="CHEBI:59789"/>
    </ligand>
</feature>
<dbReference type="Pfam" id="PF06325">
    <property type="entry name" value="PrmA"/>
    <property type="match status" value="1"/>
</dbReference>
<comment type="function">
    <text evidence="6">Methylates ribosomal protein L11.</text>
</comment>
<evidence type="ECO:0000256" key="3">
    <source>
        <dbReference type="ARBA" id="ARBA00022603"/>
    </source>
</evidence>
<evidence type="ECO:0000256" key="1">
    <source>
        <dbReference type="ARBA" id="ARBA00009741"/>
    </source>
</evidence>
<reference evidence="7 8" key="1">
    <citation type="submission" date="2018-10" db="EMBL/GenBank/DDBJ databases">
        <title>Genomic Encyclopedia of Archaeal and Bacterial Type Strains, Phase II (KMG-II): from individual species to whole genera.</title>
        <authorList>
            <person name="Goeker M."/>
        </authorList>
    </citation>
    <scope>NUCLEOTIDE SEQUENCE [LARGE SCALE GENOMIC DNA]</scope>
    <source>
        <strain evidence="7 8">NSB1</strain>
    </source>
</reference>
<dbReference type="GO" id="GO:0008276">
    <property type="term" value="F:protein methyltransferase activity"/>
    <property type="evidence" value="ECO:0007669"/>
    <property type="project" value="UniProtKB-UniRule"/>
</dbReference>
<evidence type="ECO:0000313" key="8">
    <source>
        <dbReference type="Proteomes" id="UP000269493"/>
    </source>
</evidence>
<organism evidence="7 8">
    <name type="scientific">Coprobacter fastidiosus NSB1 = JCM 33896</name>
    <dbReference type="NCBI Taxonomy" id="1349822"/>
    <lineage>
        <taxon>Bacteria</taxon>
        <taxon>Pseudomonadati</taxon>
        <taxon>Bacteroidota</taxon>
        <taxon>Bacteroidia</taxon>
        <taxon>Bacteroidales</taxon>
        <taxon>Barnesiellaceae</taxon>
        <taxon>Coprobacter</taxon>
    </lineage>
</organism>
<feature type="binding site" evidence="6">
    <location>
        <position position="130"/>
    </location>
    <ligand>
        <name>S-adenosyl-L-methionine</name>
        <dbReference type="ChEBI" id="CHEBI:59789"/>
    </ligand>
</feature>
<dbReference type="InterPro" id="IPR004498">
    <property type="entry name" value="Ribosomal_PrmA_MeTrfase"/>
</dbReference>
<keyword evidence="5 6" id="KW-0949">S-adenosyl-L-methionine</keyword>
<evidence type="ECO:0000313" key="7">
    <source>
        <dbReference type="EMBL" id="RKT61301.1"/>
    </source>
</evidence>
<keyword evidence="3 6" id="KW-0489">Methyltransferase</keyword>
<protein>
    <recommendedName>
        <fullName evidence="6">Ribosomal protein L11 methyltransferase</fullName>
        <shortName evidence="6">L11 Mtase</shortName>
        <ecNumber evidence="6">2.1.1.-</ecNumber>
    </recommendedName>
</protein>
<dbReference type="HAMAP" id="MF_00735">
    <property type="entry name" value="Methyltr_PrmA"/>
    <property type="match status" value="1"/>
</dbReference>
<name>A0A495WHU7_9BACT</name>
<keyword evidence="2 6" id="KW-0963">Cytoplasm</keyword>
<dbReference type="GO" id="GO:0005840">
    <property type="term" value="C:ribosome"/>
    <property type="evidence" value="ECO:0007669"/>
    <property type="project" value="UniProtKB-KW"/>
</dbReference>
<feature type="binding site" evidence="6">
    <location>
        <position position="151"/>
    </location>
    <ligand>
        <name>S-adenosyl-L-methionine</name>
        <dbReference type="ChEBI" id="CHEBI:59789"/>
    </ligand>
</feature>
<dbReference type="RefSeq" id="WP_022600644.1">
    <property type="nucleotide sequence ID" value="NZ_KI440785.1"/>
</dbReference>
<evidence type="ECO:0000256" key="5">
    <source>
        <dbReference type="ARBA" id="ARBA00022691"/>
    </source>
</evidence>
<comment type="subcellular location">
    <subcellularLocation>
        <location evidence="6">Cytoplasm</location>
    </subcellularLocation>
</comment>
<keyword evidence="7" id="KW-0689">Ribosomal protein</keyword>
<dbReference type="OrthoDB" id="9785995at2"/>
<dbReference type="PANTHER" id="PTHR43648:SF1">
    <property type="entry name" value="ELECTRON TRANSFER FLAVOPROTEIN BETA SUBUNIT LYSINE METHYLTRANSFERASE"/>
    <property type="match status" value="1"/>
</dbReference>
<dbReference type="NCBIfam" id="NF001785">
    <property type="entry name" value="PRK00517.2-2"/>
    <property type="match status" value="1"/>
</dbReference>
<keyword evidence="8" id="KW-1185">Reference proteome</keyword>
<comment type="similarity">
    <text evidence="1 6">Belongs to the methyltransferase superfamily. PrmA family.</text>
</comment>
<proteinExistence type="inferred from homology"/>
<dbReference type="CDD" id="cd02440">
    <property type="entry name" value="AdoMet_MTases"/>
    <property type="match status" value="1"/>
</dbReference>
<feature type="binding site" evidence="6">
    <location>
        <position position="215"/>
    </location>
    <ligand>
        <name>S-adenosyl-L-methionine</name>
        <dbReference type="ChEBI" id="CHEBI:59789"/>
    </ligand>
</feature>